<accession>A0AAF5Q409</accession>
<organism evidence="2 3">
    <name type="scientific">Wuchereria bancrofti</name>
    <dbReference type="NCBI Taxonomy" id="6293"/>
    <lineage>
        <taxon>Eukaryota</taxon>
        <taxon>Metazoa</taxon>
        <taxon>Ecdysozoa</taxon>
        <taxon>Nematoda</taxon>
        <taxon>Chromadorea</taxon>
        <taxon>Rhabditida</taxon>
        <taxon>Spirurina</taxon>
        <taxon>Spiruromorpha</taxon>
        <taxon>Filarioidea</taxon>
        <taxon>Onchocercidae</taxon>
        <taxon>Wuchereria</taxon>
    </lineage>
</organism>
<reference evidence="2" key="2">
    <citation type="journal article" date="2016" name="Mol. Ecol.">
        <title>Population genomics of the filarial nematode parasite Wuchereria bancrofti from mosquitoes.</title>
        <authorList>
            <person name="Small S.T."/>
            <person name="Reimer L.J."/>
            <person name="Tisch D.J."/>
            <person name="King C.L."/>
            <person name="Christensen B.M."/>
            <person name="Siba P.M."/>
            <person name="Kazura J.W."/>
            <person name="Serre D."/>
            <person name="Zimmerman P.A."/>
        </authorList>
    </citation>
    <scope>NUCLEOTIDE SEQUENCE</scope>
    <source>
        <strain evidence="2">pt0022</strain>
    </source>
</reference>
<sequence>MLLSHFSTLLFVIFVLSVAALNNNIIDIKKDAKRQVSLNDIIQGALNFVRPIIDTSEPMQSDLMISRKLQSETVRGRDAEILGSPKHSSTLDDMPICRSNSKICKFITCSAHNFQNDESLSNLNLAAQVIADTKLRKMFASNPSILLTVCQEHGLSSIQCKLFANAFQLINRFISTIEPLEAGDRKLHHSLITDEPYYDNSDAPPIPIQPGMYQNIGSQTWSTNERTINNSELISQKKSLREKENLPEISMQSHSIENLINPLLAPSNLNIATTATAITTTITPITTLAALPTFPPLIFTFPTFATVTPMLSPHVPSFKSPTINLITKEMEMLMTNFDKKLSLPNTIASPLSLIMHSEQFKPINWMESVRNKRSNDYYDNIEEQNDEPKNMGTSLYDKIGDNNQQMIKFHKQAIGQKSLVDCIKFLKDN</sequence>
<feature type="signal peptide" evidence="1">
    <location>
        <begin position="1"/>
        <end position="20"/>
    </location>
</feature>
<name>A0AAF5Q409_WUCBA</name>
<protein>
    <submittedName>
        <fullName evidence="3">Uncharacterized protein</fullName>
    </submittedName>
</protein>
<feature type="chain" id="PRO_5042176436" evidence="1">
    <location>
        <begin position="21"/>
        <end position="429"/>
    </location>
</feature>
<dbReference type="WBParaSite" id="mrna-Wban_09508">
    <property type="protein sequence ID" value="mrna-Wban_09508"/>
    <property type="gene ID" value="Wban_09508"/>
</dbReference>
<dbReference type="Proteomes" id="UP000093561">
    <property type="component" value="Unassembled WGS sequence"/>
</dbReference>
<evidence type="ECO:0000313" key="3">
    <source>
        <dbReference type="WBParaSite" id="mrna-Wban_09508"/>
    </source>
</evidence>
<keyword evidence="1" id="KW-0732">Signal</keyword>
<reference evidence="2" key="1">
    <citation type="submission" date="2015-03" db="EMBL/GenBank/DDBJ databases">
        <title>Wuchereria bancrofti Genome Sequencing Papua New Guinea Strain.</title>
        <authorList>
            <person name="Small S.T."/>
            <person name="Serre D."/>
            <person name="Zimmerman P.A."/>
        </authorList>
    </citation>
    <scope>NUCLEOTIDE SEQUENCE [LARGE SCALE GENOMIC DNA]</scope>
    <source>
        <strain evidence="2">pt0022</strain>
    </source>
</reference>
<reference evidence="3" key="3">
    <citation type="submission" date="2024-02" db="UniProtKB">
        <authorList>
            <consortium name="WormBaseParasite"/>
        </authorList>
    </citation>
    <scope>IDENTIFICATION</scope>
    <source>
        <strain evidence="3">pt0022</strain>
    </source>
</reference>
<evidence type="ECO:0000256" key="1">
    <source>
        <dbReference type="SAM" id="SignalP"/>
    </source>
</evidence>
<dbReference type="AlphaFoldDB" id="A0AAF5Q409"/>
<proteinExistence type="predicted"/>
<evidence type="ECO:0000313" key="2">
    <source>
        <dbReference type="Proteomes" id="UP000093561"/>
    </source>
</evidence>